<dbReference type="Proteomes" id="UP001346149">
    <property type="component" value="Unassembled WGS sequence"/>
</dbReference>
<dbReference type="AlphaFoldDB" id="A0AAN7R390"/>
<proteinExistence type="predicted"/>
<name>A0AAN7R390_TRANT</name>
<comment type="caution">
    <text evidence="1">The sequence shown here is derived from an EMBL/GenBank/DDBJ whole genome shotgun (WGS) entry which is preliminary data.</text>
</comment>
<protein>
    <submittedName>
        <fullName evidence="1">Uncharacterized protein</fullName>
    </submittedName>
</protein>
<evidence type="ECO:0000313" key="2">
    <source>
        <dbReference type="Proteomes" id="UP001346149"/>
    </source>
</evidence>
<accession>A0AAN7R390</accession>
<gene>
    <name evidence="1" type="ORF">SAY86_017988</name>
</gene>
<evidence type="ECO:0000313" key="1">
    <source>
        <dbReference type="EMBL" id="KAK4790684.1"/>
    </source>
</evidence>
<sequence>MDYRPNPSTTVALPPLFSAVTDRLPDACVTFRHDFALRTNIRSFLVLLRWLDSEDVRMQLRVPSLQQKKPATEDDYDDDDASIELYLSRPSRAEEVSTL</sequence>
<keyword evidence="2" id="KW-1185">Reference proteome</keyword>
<dbReference type="EMBL" id="JAXQNO010000010">
    <property type="protein sequence ID" value="KAK4790684.1"/>
    <property type="molecule type" value="Genomic_DNA"/>
</dbReference>
<organism evidence="1 2">
    <name type="scientific">Trapa natans</name>
    <name type="common">Water chestnut</name>
    <dbReference type="NCBI Taxonomy" id="22666"/>
    <lineage>
        <taxon>Eukaryota</taxon>
        <taxon>Viridiplantae</taxon>
        <taxon>Streptophyta</taxon>
        <taxon>Embryophyta</taxon>
        <taxon>Tracheophyta</taxon>
        <taxon>Spermatophyta</taxon>
        <taxon>Magnoliopsida</taxon>
        <taxon>eudicotyledons</taxon>
        <taxon>Gunneridae</taxon>
        <taxon>Pentapetalae</taxon>
        <taxon>rosids</taxon>
        <taxon>malvids</taxon>
        <taxon>Myrtales</taxon>
        <taxon>Lythraceae</taxon>
        <taxon>Trapa</taxon>
    </lineage>
</organism>
<reference evidence="1 2" key="1">
    <citation type="journal article" date="2023" name="Hortic Res">
        <title>Pangenome of water caltrop reveals structural variations and asymmetric subgenome divergence after allopolyploidization.</title>
        <authorList>
            <person name="Zhang X."/>
            <person name="Chen Y."/>
            <person name="Wang L."/>
            <person name="Yuan Y."/>
            <person name="Fang M."/>
            <person name="Shi L."/>
            <person name="Lu R."/>
            <person name="Comes H.P."/>
            <person name="Ma Y."/>
            <person name="Chen Y."/>
            <person name="Huang G."/>
            <person name="Zhou Y."/>
            <person name="Zheng Z."/>
            <person name="Qiu Y."/>
        </authorList>
    </citation>
    <scope>NUCLEOTIDE SEQUENCE [LARGE SCALE GENOMIC DNA]</scope>
    <source>
        <strain evidence="1">F231</strain>
    </source>
</reference>